<name>A0A087B4E6_9BIFI</name>
<dbReference type="STRING" id="1688.BCUN_0394"/>
<sequence length="129" mass="14060">MSSVFTTDIVFPMPATTAWVRLRATRAAPNPYNPAAPGSDWSAPEELAFNGFLASSSSTVTVNTLDRTVTSRAVMTIPDPDTDIRVGDRVRADPDDGRRWAVTGIPSHDTNPFTGWRPTLEVDLEEVRG</sequence>
<dbReference type="RefSeq" id="WP_033516300.1">
    <property type="nucleotide sequence ID" value="NZ_JGYV01000001.1"/>
</dbReference>
<dbReference type="OrthoDB" id="4555285at2"/>
<protein>
    <recommendedName>
        <fullName evidence="3">Phage protein</fullName>
    </recommendedName>
</protein>
<dbReference type="Proteomes" id="UP000029067">
    <property type="component" value="Unassembled WGS sequence"/>
</dbReference>
<dbReference type="EMBL" id="JGYV01000001">
    <property type="protein sequence ID" value="KFI65896.1"/>
    <property type="molecule type" value="Genomic_DNA"/>
</dbReference>
<evidence type="ECO:0008006" key="3">
    <source>
        <dbReference type="Google" id="ProtNLM"/>
    </source>
</evidence>
<accession>A0A087B4E6</accession>
<reference evidence="1 2" key="1">
    <citation type="submission" date="2014-03" db="EMBL/GenBank/DDBJ databases">
        <title>Genomics of Bifidobacteria.</title>
        <authorList>
            <person name="Ventura M."/>
            <person name="Milani C."/>
            <person name="Lugli G.A."/>
        </authorList>
    </citation>
    <scope>NUCLEOTIDE SEQUENCE [LARGE SCALE GENOMIC DNA]</scope>
    <source>
        <strain evidence="1 2">LMG 10738</strain>
    </source>
</reference>
<gene>
    <name evidence="1" type="ORF">BCUN_0394</name>
</gene>
<comment type="caution">
    <text evidence="1">The sequence shown here is derived from an EMBL/GenBank/DDBJ whole genome shotgun (WGS) entry which is preliminary data.</text>
</comment>
<keyword evidence="2" id="KW-1185">Reference proteome</keyword>
<dbReference type="eggNOG" id="ENOG5031Y9P">
    <property type="taxonomic scope" value="Bacteria"/>
</dbReference>
<organism evidence="1 2">
    <name type="scientific">Bifidobacterium cuniculi</name>
    <dbReference type="NCBI Taxonomy" id="1688"/>
    <lineage>
        <taxon>Bacteria</taxon>
        <taxon>Bacillati</taxon>
        <taxon>Actinomycetota</taxon>
        <taxon>Actinomycetes</taxon>
        <taxon>Bifidobacteriales</taxon>
        <taxon>Bifidobacteriaceae</taxon>
        <taxon>Bifidobacterium</taxon>
    </lineage>
</organism>
<proteinExistence type="predicted"/>
<evidence type="ECO:0000313" key="1">
    <source>
        <dbReference type="EMBL" id="KFI65896.1"/>
    </source>
</evidence>
<dbReference type="AlphaFoldDB" id="A0A087B4E6"/>
<evidence type="ECO:0000313" key="2">
    <source>
        <dbReference type="Proteomes" id="UP000029067"/>
    </source>
</evidence>